<feature type="compositionally biased region" description="Low complexity" evidence="1">
    <location>
        <begin position="47"/>
        <end position="60"/>
    </location>
</feature>
<dbReference type="AlphaFoldDB" id="A0A8H2WXE9"/>
<comment type="caution">
    <text evidence="2">The sequence shown here is derived from an EMBL/GenBank/DDBJ whole genome shotgun (WGS) entry which is preliminary data.</text>
</comment>
<evidence type="ECO:0000313" key="3">
    <source>
        <dbReference type="Proteomes" id="UP000663888"/>
    </source>
</evidence>
<accession>A0A8H2WXE9</accession>
<feature type="region of interest" description="Disordered" evidence="1">
    <location>
        <begin position="44"/>
        <end position="80"/>
    </location>
</feature>
<gene>
    <name evidence="2" type="ORF">RDB_LOCUS7097</name>
</gene>
<dbReference type="EMBL" id="CAJMWX010000157">
    <property type="protein sequence ID" value="CAE6405374.1"/>
    <property type="molecule type" value="Genomic_DNA"/>
</dbReference>
<feature type="region of interest" description="Disordered" evidence="1">
    <location>
        <begin position="1"/>
        <end position="20"/>
    </location>
</feature>
<protein>
    <submittedName>
        <fullName evidence="2">Uncharacterized protein</fullName>
    </submittedName>
</protein>
<evidence type="ECO:0000313" key="2">
    <source>
        <dbReference type="EMBL" id="CAE6405374.1"/>
    </source>
</evidence>
<evidence type="ECO:0000256" key="1">
    <source>
        <dbReference type="SAM" id="MobiDB-lite"/>
    </source>
</evidence>
<organism evidence="2 3">
    <name type="scientific">Rhizoctonia solani</name>
    <dbReference type="NCBI Taxonomy" id="456999"/>
    <lineage>
        <taxon>Eukaryota</taxon>
        <taxon>Fungi</taxon>
        <taxon>Dikarya</taxon>
        <taxon>Basidiomycota</taxon>
        <taxon>Agaricomycotina</taxon>
        <taxon>Agaricomycetes</taxon>
        <taxon>Cantharellales</taxon>
        <taxon>Ceratobasidiaceae</taxon>
        <taxon>Rhizoctonia</taxon>
    </lineage>
</organism>
<dbReference type="Proteomes" id="UP000663888">
    <property type="component" value="Unassembled WGS sequence"/>
</dbReference>
<proteinExistence type="predicted"/>
<reference evidence="2" key="1">
    <citation type="submission" date="2021-01" db="EMBL/GenBank/DDBJ databases">
        <authorList>
            <person name="Kaushik A."/>
        </authorList>
    </citation>
    <scope>NUCLEOTIDE SEQUENCE</scope>
    <source>
        <strain evidence="2">AG4-R118</strain>
    </source>
</reference>
<name>A0A8H2WXE9_9AGAM</name>
<sequence>MDKIDEPRRAKRKRNNDTYEPCPCYRCQGDLQLPATIADHRKRFRWPASPSSSPRACSPAVDDREPQDVNRGSPLPQTPPLGTKLAVCLLSWGRRFFGARRARGSRRRRED</sequence>